<dbReference type="Proteomes" id="UP000614601">
    <property type="component" value="Unassembled WGS sequence"/>
</dbReference>
<feature type="transmembrane region" description="Helical" evidence="1">
    <location>
        <begin position="15"/>
        <end position="35"/>
    </location>
</feature>
<proteinExistence type="predicted"/>
<keyword evidence="1" id="KW-0812">Transmembrane</keyword>
<protein>
    <recommendedName>
        <fullName evidence="4">G protein-coupled receptor</fullName>
    </recommendedName>
</protein>
<dbReference type="EMBL" id="CAJFCW020000002">
    <property type="protein sequence ID" value="CAG9091307.1"/>
    <property type="molecule type" value="Genomic_DNA"/>
</dbReference>
<name>A0A811K5Q5_9BILA</name>
<sequence>MHDQLSRALLFQSTLPPFVSVGPILVVCIPSFFYASTGRTAMYSMLIASWVPSFNPLLTMLAITPYRQALTRWLSAKTAPSLSTETLIDNVTRSVI</sequence>
<comment type="caution">
    <text evidence="2">The sequence shown here is derived from an EMBL/GenBank/DDBJ whole genome shotgun (WGS) entry which is preliminary data.</text>
</comment>
<dbReference type="AlphaFoldDB" id="A0A811K5Q5"/>
<accession>A0A811K5Q5</accession>
<dbReference type="Proteomes" id="UP000783686">
    <property type="component" value="Unassembled WGS sequence"/>
</dbReference>
<reference evidence="2" key="1">
    <citation type="submission" date="2020-09" db="EMBL/GenBank/DDBJ databases">
        <authorList>
            <person name="Kikuchi T."/>
        </authorList>
    </citation>
    <scope>NUCLEOTIDE SEQUENCE</scope>
    <source>
        <strain evidence="2">SH1</strain>
    </source>
</reference>
<dbReference type="EMBL" id="CAJFDH010000002">
    <property type="protein sequence ID" value="CAD5210419.1"/>
    <property type="molecule type" value="Genomic_DNA"/>
</dbReference>
<evidence type="ECO:0000256" key="1">
    <source>
        <dbReference type="SAM" id="Phobius"/>
    </source>
</evidence>
<dbReference type="Pfam" id="PF10326">
    <property type="entry name" value="7TM_GPCR_Str"/>
    <property type="match status" value="1"/>
</dbReference>
<dbReference type="SUPFAM" id="SSF81321">
    <property type="entry name" value="Family A G protein-coupled receptor-like"/>
    <property type="match status" value="1"/>
</dbReference>
<evidence type="ECO:0000313" key="3">
    <source>
        <dbReference type="Proteomes" id="UP000614601"/>
    </source>
</evidence>
<keyword evidence="1" id="KW-1133">Transmembrane helix</keyword>
<organism evidence="2 3">
    <name type="scientific">Bursaphelenchus okinawaensis</name>
    <dbReference type="NCBI Taxonomy" id="465554"/>
    <lineage>
        <taxon>Eukaryota</taxon>
        <taxon>Metazoa</taxon>
        <taxon>Ecdysozoa</taxon>
        <taxon>Nematoda</taxon>
        <taxon>Chromadorea</taxon>
        <taxon>Rhabditida</taxon>
        <taxon>Tylenchina</taxon>
        <taxon>Tylenchomorpha</taxon>
        <taxon>Aphelenchoidea</taxon>
        <taxon>Aphelenchoididae</taxon>
        <taxon>Bursaphelenchus</taxon>
    </lineage>
</organism>
<evidence type="ECO:0008006" key="4">
    <source>
        <dbReference type="Google" id="ProtNLM"/>
    </source>
</evidence>
<keyword evidence="1" id="KW-0472">Membrane</keyword>
<dbReference type="InterPro" id="IPR019428">
    <property type="entry name" value="7TM_GPCR_serpentine_rcpt_Str"/>
</dbReference>
<evidence type="ECO:0000313" key="2">
    <source>
        <dbReference type="EMBL" id="CAD5210419.1"/>
    </source>
</evidence>
<gene>
    <name evidence="2" type="ORF">BOKJ2_LOCUS3180</name>
</gene>
<keyword evidence="3" id="KW-1185">Reference proteome</keyword>